<keyword evidence="1" id="KW-0285">Flavoprotein</keyword>
<dbReference type="GO" id="GO:0018580">
    <property type="term" value="F:nitronate monooxygenase activity"/>
    <property type="evidence" value="ECO:0007669"/>
    <property type="project" value="InterPro"/>
</dbReference>
<sequence length="307" mass="31936">MEKVSELLGTRYPIIMGALGALASPELVAAVSEAGGFGLIATISLDAEGLRETIHMIRDMTDKPFGANLMALNPNSPQMVEVLAKEGIEVVTTSAGSPKILSSLLQQMGIKVLHVVPSPSLAMKAKDAGVNGVVAEGGESGGMQSANALSTFCLIPQVVDKVAILVVAAGGIFDARGYAAAFMLGAKGVQLGTRLILTEEAAASREYKLALLEAGPEDTCVLPMQVGPLRALSNAFVQGLEGLGEDEKRQTVTEAWARFNQTVLQDNAMNSLVMTGSCAGAINEILPAGEVIRMIGEEGENLLKSNS</sequence>
<evidence type="ECO:0000256" key="3">
    <source>
        <dbReference type="ARBA" id="ARBA00023002"/>
    </source>
</evidence>
<dbReference type="AlphaFoldDB" id="A0A1F2WK79"/>
<name>A0A1F2WK79_9ACTN</name>
<evidence type="ECO:0000313" key="4">
    <source>
        <dbReference type="EMBL" id="OFW57231.1"/>
    </source>
</evidence>
<accession>A0A1F2WK79</accession>
<dbReference type="PANTHER" id="PTHR32332:SF20">
    <property type="entry name" value="2-NITROPROPANE DIOXYGENASE-LIKE PROTEIN"/>
    <property type="match status" value="1"/>
</dbReference>
<evidence type="ECO:0000256" key="1">
    <source>
        <dbReference type="ARBA" id="ARBA00022630"/>
    </source>
</evidence>
<dbReference type="STRING" id="1797197.A2Y75_07310"/>
<dbReference type="Proteomes" id="UP000177876">
    <property type="component" value="Unassembled WGS sequence"/>
</dbReference>
<dbReference type="InterPro" id="IPR013785">
    <property type="entry name" value="Aldolase_TIM"/>
</dbReference>
<dbReference type="Pfam" id="PF03060">
    <property type="entry name" value="NMO"/>
    <property type="match status" value="2"/>
</dbReference>
<dbReference type="CDD" id="cd04730">
    <property type="entry name" value="NPD_like"/>
    <property type="match status" value="1"/>
</dbReference>
<protein>
    <recommendedName>
        <fullName evidence="6">Nitronate monooxygenase</fullName>
    </recommendedName>
</protein>
<evidence type="ECO:0008006" key="6">
    <source>
        <dbReference type="Google" id="ProtNLM"/>
    </source>
</evidence>
<dbReference type="EMBL" id="MELK01000035">
    <property type="protein sequence ID" value="OFW57231.1"/>
    <property type="molecule type" value="Genomic_DNA"/>
</dbReference>
<dbReference type="SUPFAM" id="SSF51412">
    <property type="entry name" value="Inosine monophosphate dehydrogenase (IMPDH)"/>
    <property type="match status" value="1"/>
</dbReference>
<keyword evidence="2" id="KW-0288">FMN</keyword>
<keyword evidence="3" id="KW-0560">Oxidoreductase</keyword>
<dbReference type="PANTHER" id="PTHR32332">
    <property type="entry name" value="2-NITROPROPANE DIOXYGENASE"/>
    <property type="match status" value="1"/>
</dbReference>
<dbReference type="InterPro" id="IPR004136">
    <property type="entry name" value="NMO"/>
</dbReference>
<comment type="caution">
    <text evidence="4">The sequence shown here is derived from an EMBL/GenBank/DDBJ whole genome shotgun (WGS) entry which is preliminary data.</text>
</comment>
<organism evidence="4 5">
    <name type="scientific">Candidatus Solincola sediminis</name>
    <dbReference type="NCBI Taxonomy" id="1797199"/>
    <lineage>
        <taxon>Bacteria</taxon>
        <taxon>Bacillati</taxon>
        <taxon>Actinomycetota</taxon>
        <taxon>Candidatus Geothermincolia</taxon>
        <taxon>Candidatus Geothermincolales</taxon>
        <taxon>Candidatus Geothermincolaceae</taxon>
        <taxon>Candidatus Solincola</taxon>
    </lineage>
</organism>
<proteinExistence type="predicted"/>
<evidence type="ECO:0000313" key="5">
    <source>
        <dbReference type="Proteomes" id="UP000177876"/>
    </source>
</evidence>
<gene>
    <name evidence="4" type="ORF">A2Y75_07310</name>
</gene>
<dbReference type="Gene3D" id="3.20.20.70">
    <property type="entry name" value="Aldolase class I"/>
    <property type="match status" value="1"/>
</dbReference>
<evidence type="ECO:0000256" key="2">
    <source>
        <dbReference type="ARBA" id="ARBA00022643"/>
    </source>
</evidence>
<reference evidence="4 5" key="1">
    <citation type="journal article" date="2016" name="Nat. Commun.">
        <title>Thousands of microbial genomes shed light on interconnected biogeochemical processes in an aquifer system.</title>
        <authorList>
            <person name="Anantharaman K."/>
            <person name="Brown C.T."/>
            <person name="Hug L.A."/>
            <person name="Sharon I."/>
            <person name="Castelle C.J."/>
            <person name="Probst A.J."/>
            <person name="Thomas B.C."/>
            <person name="Singh A."/>
            <person name="Wilkins M.J."/>
            <person name="Karaoz U."/>
            <person name="Brodie E.L."/>
            <person name="Williams K.H."/>
            <person name="Hubbard S.S."/>
            <person name="Banfield J.F."/>
        </authorList>
    </citation>
    <scope>NUCLEOTIDE SEQUENCE [LARGE SCALE GENOMIC DNA]</scope>
</reference>